<protein>
    <recommendedName>
        <fullName evidence="1">Virulence-associated protein E-like domain-containing protein</fullName>
    </recommendedName>
</protein>
<dbReference type="InterPro" id="IPR027417">
    <property type="entry name" value="P-loop_NTPase"/>
</dbReference>
<dbReference type="Proteomes" id="UP000785653">
    <property type="component" value="Unassembled WGS sequence"/>
</dbReference>
<feature type="domain" description="Virulence-associated protein E-like" evidence="1">
    <location>
        <begin position="481"/>
        <end position="691"/>
    </location>
</feature>
<evidence type="ECO:0000259" key="1">
    <source>
        <dbReference type="Pfam" id="PF05272"/>
    </source>
</evidence>
<dbReference type="InterPro" id="IPR007936">
    <property type="entry name" value="VapE-like_dom"/>
</dbReference>
<accession>A0A930Q394</accession>
<sequence>MSVLSPTTLTTASDIRTEKRFPVEFALGTSASTTALQYSIEDFLVMLANPGTKKNARSYLPGELRGHHRSGDNVVGRSVITLDLDGASDGGFTSLLSYLNDVAVLWHTTYSHSEHKPSYRVLIPLDEQVSPDVYARIVREIMRAVPQASIDAASATPSQIMFTPAAKDPSLYEWGSKLDRPLASGSLFQGAPDSPGDVVSLGRVRKKDPLTLRGIAGEFCRLYQDLDELIEVFGLPYERVGSRFRYTKADKSSAPGMSPFPDAPLLYFSNHRSDPASGRAQNAFDLVRIHKFGHLDAGYEGAIIHSPSARAMKNFLSGHAGFAARRAADAYEQVVRPEAAGSPLTGGEIVSTLTEEPEHEPELAVADDSADIETDWTHRLIRHDKTLQVEDRIENYDLIFENDPVFKSLWWNVRGDYEAIMPENYDLRDGSPPQVNNADVSGLKDHIERRYQIRRVTRQRVDDLLGRVRRERRLDPVKKYLQSLSWDGIPRLETCLPGVENTAYTRMVAKRAMLGAVARAFKPGCKVDQSLILYGGQGVGKTTWIERMARGYTASLGDIQNKDTLISASRSWIMVSDEGHALNNADFNELKDFLTRQRDVYRLPYDRSATEVPRRWVVWGTTNDPMMLRERDGNRRFLIVDVLEQMDFDKYTPEYVDQVWAEAVALYQQGERPVLSPAEEELAEQARQSHTMEDNLVALISEGLDMPVPEDWERMPMSERLVWLQERDYSERTTKPASKPRSFLTPAAVWVEIMRKGLPDMSLRDQNRITSALVSLTRKGVLVQEEQRQRVSCYGYQPVFRVAYQEDV</sequence>
<dbReference type="AlphaFoldDB" id="A0A930Q394"/>
<proteinExistence type="predicted"/>
<evidence type="ECO:0000313" key="3">
    <source>
        <dbReference type="Proteomes" id="UP000785653"/>
    </source>
</evidence>
<dbReference type="PANTHER" id="PTHR34985:SF1">
    <property type="entry name" value="SLR0554 PROTEIN"/>
    <property type="match status" value="1"/>
</dbReference>
<dbReference type="Pfam" id="PF05272">
    <property type="entry name" value="VapE-like_dom"/>
    <property type="match status" value="1"/>
</dbReference>
<gene>
    <name evidence="2" type="ORF">HXO65_00180</name>
</gene>
<dbReference type="SUPFAM" id="SSF52540">
    <property type="entry name" value="P-loop containing nucleoside triphosphate hydrolases"/>
    <property type="match status" value="1"/>
</dbReference>
<evidence type="ECO:0000313" key="2">
    <source>
        <dbReference type="EMBL" id="MBF1672622.1"/>
    </source>
</evidence>
<reference evidence="2" key="1">
    <citation type="submission" date="2020-04" db="EMBL/GenBank/DDBJ databases">
        <title>Deep metagenomics examines the oral microbiome during advanced dental caries in children, revealing novel taxa and co-occurrences with host molecules.</title>
        <authorList>
            <person name="Baker J.L."/>
            <person name="Morton J.T."/>
            <person name="Dinis M."/>
            <person name="Alvarez R."/>
            <person name="Tran N.C."/>
            <person name="Knight R."/>
            <person name="Edlund A."/>
        </authorList>
    </citation>
    <scope>NUCLEOTIDE SEQUENCE</scope>
    <source>
        <strain evidence="2">JCVI_47_bin.3</strain>
    </source>
</reference>
<dbReference type="EMBL" id="JABZXS010000001">
    <property type="protein sequence ID" value="MBF1672622.1"/>
    <property type="molecule type" value="Genomic_DNA"/>
</dbReference>
<dbReference type="PANTHER" id="PTHR34985">
    <property type="entry name" value="SLR0554 PROTEIN"/>
    <property type="match status" value="1"/>
</dbReference>
<organism evidence="2 3">
    <name type="scientific">Rothia mucilaginosa</name>
    <dbReference type="NCBI Taxonomy" id="43675"/>
    <lineage>
        <taxon>Bacteria</taxon>
        <taxon>Bacillati</taxon>
        <taxon>Actinomycetota</taxon>
        <taxon>Actinomycetes</taxon>
        <taxon>Micrococcales</taxon>
        <taxon>Micrococcaceae</taxon>
        <taxon>Rothia</taxon>
    </lineage>
</organism>
<name>A0A930Q394_9MICC</name>
<comment type="caution">
    <text evidence="2">The sequence shown here is derived from an EMBL/GenBank/DDBJ whole genome shotgun (WGS) entry which is preliminary data.</text>
</comment>